<evidence type="ECO:0000256" key="1">
    <source>
        <dbReference type="SAM" id="MobiDB-lite"/>
    </source>
</evidence>
<dbReference type="SUPFAM" id="SSF51556">
    <property type="entry name" value="Metallo-dependent hydrolases"/>
    <property type="match status" value="1"/>
</dbReference>
<evidence type="ECO:0008006" key="6">
    <source>
        <dbReference type="Google" id="ProtNLM"/>
    </source>
</evidence>
<gene>
    <name evidence="2" type="ORF">D6Z83_24275</name>
    <name evidence="3" type="ORF">EBE87_27265</name>
</gene>
<sequence>MNDRINPVPPHRPAVPGEGPGLPALDALLHGAVDLHHHGFPEFTLAHPTRQDDAEELRQADAAGMAGIVMKSHFFPTTTVSWRLNQLGLRARAFASITMNPCSGGFLPIAVEAAARQDARVLFMPTWGAAADQRRGGFSHHLTEFLEHARNLDPERGLTVMDAQGRIRPEVKDCLAIAAEFGMMVATGHVSPEESLAVVEEARRLGVREVMFQHPDSRSIGATREDIRRIAAAGGTIEFCAIGFTPAFQRLPIPDCIDIIREVGVEHVVLTTDCFFGWMPPAPELLRMTLGSMLHHGLTEREAAMLVRDNPRRLLGLPQWNGQESAAMPQAAEAL</sequence>
<organism evidence="2 5">
    <name type="scientific">Teichococcus wenyumeiae</name>
    <dbReference type="NCBI Taxonomy" id="2478470"/>
    <lineage>
        <taxon>Bacteria</taxon>
        <taxon>Pseudomonadati</taxon>
        <taxon>Pseudomonadota</taxon>
        <taxon>Alphaproteobacteria</taxon>
        <taxon>Acetobacterales</taxon>
        <taxon>Roseomonadaceae</taxon>
        <taxon>Roseomonas</taxon>
    </lineage>
</organism>
<dbReference type="InterPro" id="IPR046249">
    <property type="entry name" value="DUF6282"/>
</dbReference>
<dbReference type="InterPro" id="IPR032466">
    <property type="entry name" value="Metal_Hydrolase"/>
</dbReference>
<evidence type="ECO:0000313" key="3">
    <source>
        <dbReference type="EMBL" id="RMI15095.1"/>
    </source>
</evidence>
<dbReference type="Pfam" id="PF19799">
    <property type="entry name" value="DUF6282"/>
    <property type="match status" value="1"/>
</dbReference>
<protein>
    <recommendedName>
        <fullName evidence="6">Amidohydrolase family protein</fullName>
    </recommendedName>
</protein>
<feature type="region of interest" description="Disordered" evidence="1">
    <location>
        <begin position="1"/>
        <end position="21"/>
    </location>
</feature>
<dbReference type="RefSeq" id="WP_120640743.1">
    <property type="nucleotide sequence ID" value="NZ_RAQU01000249.1"/>
</dbReference>
<evidence type="ECO:0000313" key="5">
    <source>
        <dbReference type="Proteomes" id="UP000278036"/>
    </source>
</evidence>
<comment type="caution">
    <text evidence="2">The sequence shown here is derived from an EMBL/GenBank/DDBJ whole genome shotgun (WGS) entry which is preliminary data.</text>
</comment>
<dbReference type="Proteomes" id="UP000274097">
    <property type="component" value="Unassembled WGS sequence"/>
</dbReference>
<dbReference type="InParanoid" id="A0A3A9JD60"/>
<dbReference type="AlphaFoldDB" id="A0A3A9JD60"/>
<reference evidence="2 5" key="1">
    <citation type="submission" date="2018-09" db="EMBL/GenBank/DDBJ databases">
        <title>Roseomonas sp. nov., isolated from feces of Tibetan antelopes in the Qinghai-Tibet plateau, China.</title>
        <authorList>
            <person name="Tian Z."/>
        </authorList>
    </citation>
    <scope>NUCLEOTIDE SEQUENCE [LARGE SCALE GENOMIC DNA]</scope>
    <source>
        <strain evidence="3 4">Z23</strain>
        <strain evidence="2 5">Z24</strain>
    </source>
</reference>
<dbReference type="Proteomes" id="UP000278036">
    <property type="component" value="Unassembled WGS sequence"/>
</dbReference>
<evidence type="ECO:0000313" key="4">
    <source>
        <dbReference type="Proteomes" id="UP000274097"/>
    </source>
</evidence>
<dbReference type="Gene3D" id="3.20.20.140">
    <property type="entry name" value="Metal-dependent hydrolases"/>
    <property type="match status" value="1"/>
</dbReference>
<accession>A0A3A9JD60</accession>
<dbReference type="EMBL" id="RFLX01000084">
    <property type="protein sequence ID" value="RMI15095.1"/>
    <property type="molecule type" value="Genomic_DNA"/>
</dbReference>
<dbReference type="OrthoDB" id="9789440at2"/>
<evidence type="ECO:0000313" key="2">
    <source>
        <dbReference type="EMBL" id="RKK01566.1"/>
    </source>
</evidence>
<name>A0A3A9JD60_9PROT</name>
<keyword evidence="4" id="KW-1185">Reference proteome</keyword>
<dbReference type="EMBL" id="RAQU01000249">
    <property type="protein sequence ID" value="RKK01566.1"/>
    <property type="molecule type" value="Genomic_DNA"/>
</dbReference>
<proteinExistence type="predicted"/>